<evidence type="ECO:0000256" key="1">
    <source>
        <dbReference type="SAM" id="SignalP"/>
    </source>
</evidence>
<reference evidence="2 3" key="1">
    <citation type="journal article" date="2013" name="PLoS Genet.">
        <title>The genome and development-dependent transcriptomes of Pyronema confluens: a window into fungal evolution.</title>
        <authorList>
            <person name="Traeger S."/>
            <person name="Altegoer F."/>
            <person name="Freitag M."/>
            <person name="Gabaldon T."/>
            <person name="Kempken F."/>
            <person name="Kumar A."/>
            <person name="Marcet-Houben M."/>
            <person name="Poggeler S."/>
            <person name="Stajich J.E."/>
            <person name="Nowrousian M."/>
        </authorList>
    </citation>
    <scope>NUCLEOTIDE SEQUENCE [LARGE SCALE GENOMIC DNA]</scope>
    <source>
        <strain evidence="3">CBS 100304</strain>
        <tissue evidence="2">Vegetative mycelium</tissue>
    </source>
</reference>
<gene>
    <name evidence="2" type="ORF">PCON_14274</name>
</gene>
<evidence type="ECO:0000313" key="2">
    <source>
        <dbReference type="EMBL" id="CCX33234.1"/>
    </source>
</evidence>
<accession>U4LM72</accession>
<sequence>MKTTSLFTALLLSARFSLSTAAVTPRANEYTMIQLYSSSNLKDKFLDDRWYPKEKYTGCIILADKLVPEMHKNKMQAFRCNNGICYQREYE</sequence>
<dbReference type="EMBL" id="HF936042">
    <property type="protein sequence ID" value="CCX33234.1"/>
    <property type="molecule type" value="Genomic_DNA"/>
</dbReference>
<keyword evidence="3" id="KW-1185">Reference proteome</keyword>
<keyword evidence="1" id="KW-0732">Signal</keyword>
<protein>
    <recommendedName>
        <fullName evidence="4">Secreted protein</fullName>
    </recommendedName>
</protein>
<proteinExistence type="predicted"/>
<feature type="chain" id="PRO_5004651566" description="Secreted protein" evidence="1">
    <location>
        <begin position="22"/>
        <end position="91"/>
    </location>
</feature>
<organism evidence="2 3">
    <name type="scientific">Pyronema omphalodes (strain CBS 100304)</name>
    <name type="common">Pyronema confluens</name>
    <dbReference type="NCBI Taxonomy" id="1076935"/>
    <lineage>
        <taxon>Eukaryota</taxon>
        <taxon>Fungi</taxon>
        <taxon>Dikarya</taxon>
        <taxon>Ascomycota</taxon>
        <taxon>Pezizomycotina</taxon>
        <taxon>Pezizomycetes</taxon>
        <taxon>Pezizales</taxon>
        <taxon>Pyronemataceae</taxon>
        <taxon>Pyronema</taxon>
    </lineage>
</organism>
<dbReference type="Proteomes" id="UP000018144">
    <property type="component" value="Unassembled WGS sequence"/>
</dbReference>
<feature type="signal peptide" evidence="1">
    <location>
        <begin position="1"/>
        <end position="21"/>
    </location>
</feature>
<evidence type="ECO:0008006" key="4">
    <source>
        <dbReference type="Google" id="ProtNLM"/>
    </source>
</evidence>
<evidence type="ECO:0000313" key="3">
    <source>
        <dbReference type="Proteomes" id="UP000018144"/>
    </source>
</evidence>
<name>U4LM72_PYROM</name>
<dbReference type="AlphaFoldDB" id="U4LM72"/>